<accession>A0A9D7S6A2</accession>
<evidence type="ECO:0000259" key="1">
    <source>
        <dbReference type="Pfam" id="PF18962"/>
    </source>
</evidence>
<dbReference type="EMBL" id="JADKFW010000004">
    <property type="protein sequence ID" value="MBK9716655.1"/>
    <property type="molecule type" value="Genomic_DNA"/>
</dbReference>
<reference evidence="2 3" key="1">
    <citation type="submission" date="2020-10" db="EMBL/GenBank/DDBJ databases">
        <title>Connecting structure to function with the recovery of over 1000 high-quality activated sludge metagenome-assembled genomes encoding full-length rRNA genes using long-read sequencing.</title>
        <authorList>
            <person name="Singleton C.M."/>
            <person name="Petriglieri F."/>
            <person name="Kristensen J.M."/>
            <person name="Kirkegaard R.H."/>
            <person name="Michaelsen T.Y."/>
            <person name="Andersen M.H."/>
            <person name="Karst S.M."/>
            <person name="Dueholm M.S."/>
            <person name="Nielsen P.H."/>
            <person name="Albertsen M."/>
        </authorList>
    </citation>
    <scope>NUCLEOTIDE SEQUENCE [LARGE SCALE GENOMIC DNA]</scope>
    <source>
        <strain evidence="2">Ribe_18-Q3-R11-54_BAT3C.373</strain>
    </source>
</reference>
<comment type="caution">
    <text evidence="2">The sequence shown here is derived from an EMBL/GenBank/DDBJ whole genome shotgun (WGS) entry which is preliminary data.</text>
</comment>
<gene>
    <name evidence="2" type="ORF">IPO85_03905</name>
</gene>
<sequence length="229" mass="25989">MKSIHFILFCFVGTMSLGQIRFNSAFNPCYIAESQIIKNADYYCHNKIINKVQELQEIMWSKVDVSIPLGWQSYVCDNNNCYTPKIVDCPDKLPNVLLVDSSVNMDVHFETNGIQGGAHVVLWVFEKGDTTNRLKIDYLFNMVLSNHETKTISLKMYPNPTASVFSIATNTILTQVELYDILGQKVASYPTFESYDISQLKDGIYSVKIIGLNKQVIAILRIQKQGPRS</sequence>
<dbReference type="AlphaFoldDB" id="A0A9D7S6A2"/>
<organism evidence="2 3">
    <name type="scientific">Candidatus Defluviibacterium haderslevense</name>
    <dbReference type="NCBI Taxonomy" id="2981993"/>
    <lineage>
        <taxon>Bacteria</taxon>
        <taxon>Pseudomonadati</taxon>
        <taxon>Bacteroidota</taxon>
        <taxon>Saprospiria</taxon>
        <taxon>Saprospirales</taxon>
        <taxon>Saprospiraceae</taxon>
        <taxon>Candidatus Defluviibacterium</taxon>
    </lineage>
</organism>
<evidence type="ECO:0000313" key="2">
    <source>
        <dbReference type="EMBL" id="MBK9716655.1"/>
    </source>
</evidence>
<name>A0A9D7S6A2_9BACT</name>
<feature type="domain" description="Secretion system C-terminal sorting" evidence="1">
    <location>
        <begin position="156"/>
        <end position="216"/>
    </location>
</feature>
<protein>
    <submittedName>
        <fullName evidence="2">T9SS type A sorting domain-containing protein</fullName>
    </submittedName>
</protein>
<evidence type="ECO:0000313" key="3">
    <source>
        <dbReference type="Proteomes" id="UP000808349"/>
    </source>
</evidence>
<dbReference type="Pfam" id="PF18962">
    <property type="entry name" value="Por_Secre_tail"/>
    <property type="match status" value="1"/>
</dbReference>
<dbReference type="Proteomes" id="UP000808349">
    <property type="component" value="Unassembled WGS sequence"/>
</dbReference>
<proteinExistence type="predicted"/>
<dbReference type="InterPro" id="IPR026444">
    <property type="entry name" value="Secre_tail"/>
</dbReference>
<dbReference type="NCBIfam" id="TIGR04183">
    <property type="entry name" value="Por_Secre_tail"/>
    <property type="match status" value="1"/>
</dbReference>